<dbReference type="InterPro" id="IPR002885">
    <property type="entry name" value="PPR_rpt"/>
</dbReference>
<dbReference type="Gene3D" id="1.25.40.10">
    <property type="entry name" value="Tetratricopeptide repeat domain"/>
    <property type="match status" value="4"/>
</dbReference>
<keyword evidence="4" id="KW-1185">Reference proteome</keyword>
<dbReference type="RefSeq" id="XP_020105601.1">
    <property type="nucleotide sequence ID" value="XM_020250012.1"/>
</dbReference>
<dbReference type="FunFam" id="1.25.40.10:FF:000090">
    <property type="entry name" value="Pentatricopeptide repeat-containing protein, chloroplastic"/>
    <property type="match status" value="1"/>
</dbReference>
<dbReference type="PANTHER" id="PTHR47926:SF533">
    <property type="entry name" value="DYW DOMAIN-CONTAINING PROTEIN"/>
    <property type="match status" value="1"/>
</dbReference>
<dbReference type="PANTHER" id="PTHR47926">
    <property type="entry name" value="PENTATRICOPEPTIDE REPEAT-CONTAINING PROTEIN"/>
    <property type="match status" value="1"/>
</dbReference>
<dbReference type="Gramene" id="Aco005924.1.mrna1">
    <property type="protein sequence ID" value="Aco005924.1.mrna1.cds1"/>
    <property type="gene ID" value="Aco005924.1.path1"/>
</dbReference>
<evidence type="ECO:0000256" key="3">
    <source>
        <dbReference type="PROSITE-ProRule" id="PRU00708"/>
    </source>
</evidence>
<dbReference type="NCBIfam" id="TIGR00756">
    <property type="entry name" value="PPR"/>
    <property type="match status" value="4"/>
</dbReference>
<feature type="repeat" description="PPR" evidence="3">
    <location>
        <begin position="317"/>
        <end position="351"/>
    </location>
</feature>
<dbReference type="Proteomes" id="UP000515123">
    <property type="component" value="Linkage group 16"/>
</dbReference>
<gene>
    <name evidence="5" type="primary">LOC109722124</name>
</gene>
<feature type="repeat" description="PPR" evidence="3">
    <location>
        <begin position="213"/>
        <end position="247"/>
    </location>
</feature>
<dbReference type="Pfam" id="PF01535">
    <property type="entry name" value="PPR"/>
    <property type="match status" value="6"/>
</dbReference>
<dbReference type="GO" id="GO:0009451">
    <property type="term" value="P:RNA modification"/>
    <property type="evidence" value="ECO:0007669"/>
    <property type="project" value="InterPro"/>
</dbReference>
<keyword evidence="1" id="KW-0677">Repeat</keyword>
<proteinExistence type="predicted"/>
<accession>A0A6P5GAF0</accession>
<dbReference type="InterPro" id="IPR046960">
    <property type="entry name" value="PPR_At4g14850-like_plant"/>
</dbReference>
<feature type="repeat" description="PPR" evidence="3">
    <location>
        <begin position="41"/>
        <end position="75"/>
    </location>
</feature>
<evidence type="ECO:0000313" key="5">
    <source>
        <dbReference type="RefSeq" id="XP_020105601.1"/>
    </source>
</evidence>
<evidence type="ECO:0000256" key="2">
    <source>
        <dbReference type="ARBA" id="ARBA00022946"/>
    </source>
</evidence>
<dbReference type="OrthoDB" id="185373at2759"/>
<dbReference type="PROSITE" id="PS51375">
    <property type="entry name" value="PPR"/>
    <property type="match status" value="3"/>
</dbReference>
<dbReference type="GO" id="GO:0003723">
    <property type="term" value="F:RNA binding"/>
    <property type="evidence" value="ECO:0007669"/>
    <property type="project" value="InterPro"/>
</dbReference>
<keyword evidence="2" id="KW-0809">Transit peptide</keyword>
<organism evidence="4 5">
    <name type="scientific">Ananas comosus</name>
    <name type="common">Pineapple</name>
    <name type="synonym">Ananas ananas</name>
    <dbReference type="NCBI Taxonomy" id="4615"/>
    <lineage>
        <taxon>Eukaryota</taxon>
        <taxon>Viridiplantae</taxon>
        <taxon>Streptophyta</taxon>
        <taxon>Embryophyta</taxon>
        <taxon>Tracheophyta</taxon>
        <taxon>Spermatophyta</taxon>
        <taxon>Magnoliopsida</taxon>
        <taxon>Liliopsida</taxon>
        <taxon>Poales</taxon>
        <taxon>Bromeliaceae</taxon>
        <taxon>Bromelioideae</taxon>
        <taxon>Ananas</taxon>
    </lineage>
</organism>
<protein>
    <submittedName>
        <fullName evidence="5">Pentatricopeptide repeat-containing protein At2g13600-like</fullName>
    </submittedName>
</protein>
<evidence type="ECO:0000256" key="1">
    <source>
        <dbReference type="ARBA" id="ARBA00022737"/>
    </source>
</evidence>
<reference evidence="4" key="1">
    <citation type="journal article" date="2015" name="Nat. Genet.">
        <title>The pineapple genome and the evolution of CAM photosynthesis.</title>
        <authorList>
            <person name="Ming R."/>
            <person name="VanBuren R."/>
            <person name="Wai C.M."/>
            <person name="Tang H."/>
            <person name="Schatz M.C."/>
            <person name="Bowers J.E."/>
            <person name="Lyons E."/>
            <person name="Wang M.L."/>
            <person name="Chen J."/>
            <person name="Biggers E."/>
            <person name="Zhang J."/>
            <person name="Huang L."/>
            <person name="Zhang L."/>
            <person name="Miao W."/>
            <person name="Zhang J."/>
            <person name="Ye Z."/>
            <person name="Miao C."/>
            <person name="Lin Z."/>
            <person name="Wang H."/>
            <person name="Zhou H."/>
            <person name="Yim W.C."/>
            <person name="Priest H.D."/>
            <person name="Zheng C."/>
            <person name="Woodhouse M."/>
            <person name="Edger P.P."/>
            <person name="Guyot R."/>
            <person name="Guo H.B."/>
            <person name="Guo H."/>
            <person name="Zheng G."/>
            <person name="Singh R."/>
            <person name="Sharma A."/>
            <person name="Min X."/>
            <person name="Zheng Y."/>
            <person name="Lee H."/>
            <person name="Gurtowski J."/>
            <person name="Sedlazeck F.J."/>
            <person name="Harkess A."/>
            <person name="McKain M.R."/>
            <person name="Liao Z."/>
            <person name="Fang J."/>
            <person name="Liu J."/>
            <person name="Zhang X."/>
            <person name="Zhang Q."/>
            <person name="Hu W."/>
            <person name="Qin Y."/>
            <person name="Wang K."/>
            <person name="Chen L.Y."/>
            <person name="Shirley N."/>
            <person name="Lin Y.R."/>
            <person name="Liu L.Y."/>
            <person name="Hernandez A.G."/>
            <person name="Wright C.L."/>
            <person name="Bulone V."/>
            <person name="Tuskan G.A."/>
            <person name="Heath K."/>
            <person name="Zee F."/>
            <person name="Moore P.H."/>
            <person name="Sunkar R."/>
            <person name="Leebens-Mack J.H."/>
            <person name="Mockler T."/>
            <person name="Bennetzen J.L."/>
            <person name="Freeling M."/>
            <person name="Sankoff D."/>
            <person name="Paterson A.H."/>
            <person name="Zhu X."/>
            <person name="Yang X."/>
            <person name="Smith J.A."/>
            <person name="Cushman J.C."/>
            <person name="Paull R.E."/>
            <person name="Yu Q."/>
        </authorList>
    </citation>
    <scope>NUCLEOTIDE SEQUENCE [LARGE SCALE GENOMIC DNA]</scope>
    <source>
        <strain evidence="4">cv. F153</strain>
    </source>
</reference>
<name>A0A6P5GAF0_ANACO</name>
<dbReference type="Pfam" id="PF13041">
    <property type="entry name" value="PPR_2"/>
    <property type="match status" value="3"/>
</dbReference>
<reference evidence="5" key="2">
    <citation type="submission" date="2025-08" db="UniProtKB">
        <authorList>
            <consortium name="RefSeq"/>
        </authorList>
    </citation>
    <scope>IDENTIFICATION</scope>
    <source>
        <tissue evidence="5">Leaf</tissue>
    </source>
</reference>
<sequence length="528" mass="59263">MKKHKSPRTLSSSLTKMITEHAKMGDVDGALKVFDRIPRRNQVSWNAILSALVANGRIDSARKVFDEMPRRNATSYTSIIAGLSRSNAVPEARRIFESVPRLAHSVFTWTAMLSCYAHNDEPLRALKLFSSLYSEFYELGIRPNSHTFTILLKSTVLIRSLAASNQIHGLIVKLLDERGKICIFVWNSLIDVHAKLGSLVDAEKVFDIMPHKDLGSWNTMMDGYTHNLLIDEALNLFQLMKDKDILSWNILISGLLEARRREAALRLFLSLLKHEEHVKPNASTYTIVLSACASLTMLRFGTQLHARISKNGLYASNTFVCNSFISMYANCGLTDESEQVFHEIPNRDVISWNSVIQGLGQNGCSRKALEIAETALGSNVCNENTFIAILTSCSHAGLVVEGLNYFNLMSQKYGIEPKLDHYICAIDMLGRAGRLQQAYDLLRRMPFAADSVAWSTLLNTCLIHKNITEGRSAARELRKLDSFNTGDTLGLGNTCVRTDEIEELRKVFDVVQEERLKKQPGCSWVIET</sequence>
<dbReference type="GeneID" id="109722124"/>
<dbReference type="AlphaFoldDB" id="A0A6P5GAF0"/>
<evidence type="ECO:0000313" key="4">
    <source>
        <dbReference type="Proteomes" id="UP000515123"/>
    </source>
</evidence>
<dbReference type="InterPro" id="IPR011990">
    <property type="entry name" value="TPR-like_helical_dom_sf"/>
</dbReference>